<dbReference type="EMBL" id="AMYG01000069">
    <property type="protein sequence ID" value="EMT37905.1"/>
    <property type="molecule type" value="Genomic_DNA"/>
</dbReference>
<feature type="domain" description="Pyruvate/ketoisovalerate oxidoreductase catalytic" evidence="2">
    <location>
        <begin position="11"/>
        <end position="138"/>
    </location>
</feature>
<dbReference type="AlphaFoldDB" id="M8CL17"/>
<dbReference type="PANTHER" id="PTHR42730:SF1">
    <property type="entry name" value="2-OXOGLUTARATE SYNTHASE SUBUNIT KORC"/>
    <property type="match status" value="1"/>
</dbReference>
<dbReference type="PANTHER" id="PTHR42730">
    <property type="entry name" value="2-OXOGLUTARATE SYNTHASE SUBUNIT KORC"/>
    <property type="match status" value="1"/>
</dbReference>
<dbReference type="PATRIC" id="fig|1198630.3.peg.2604"/>
<proteinExistence type="predicted"/>
<reference evidence="3 4" key="1">
    <citation type="journal article" date="2013" name="PLoS ONE">
        <title>Genomic Evaluation of Thermoanaerobacter spp. for the Construction of Designer Co-Cultures to Improve Lignocellulosic Biofuel Production.</title>
        <authorList>
            <person name="Verbeke T.J."/>
            <person name="Zhang X."/>
            <person name="Henrissat B."/>
            <person name="Spicer V."/>
            <person name="Rydzak T."/>
            <person name="Krokhin O.V."/>
            <person name="Fristensky B."/>
            <person name="Levin D.B."/>
            <person name="Sparling R."/>
        </authorList>
    </citation>
    <scope>NUCLEOTIDE SEQUENCE [LARGE SCALE GENOMIC DNA]</scope>
    <source>
        <strain evidence="3 4">WC1</strain>
    </source>
</reference>
<accession>M8CL17</accession>
<evidence type="ECO:0000259" key="2">
    <source>
        <dbReference type="Pfam" id="PF01558"/>
    </source>
</evidence>
<dbReference type="Proteomes" id="UP000013242">
    <property type="component" value="Unassembled WGS sequence"/>
</dbReference>
<keyword evidence="1" id="KW-0560">Oxidoreductase</keyword>
<evidence type="ECO:0000313" key="4">
    <source>
        <dbReference type="Proteomes" id="UP000013242"/>
    </source>
</evidence>
<comment type="caution">
    <text evidence="3">The sequence shown here is derived from an EMBL/GenBank/DDBJ whole genome shotgun (WGS) entry which is preliminary data.</text>
</comment>
<dbReference type="HOGENOM" id="CLU_1685755_0_0_9"/>
<dbReference type="Pfam" id="PF01558">
    <property type="entry name" value="POR"/>
    <property type="match status" value="1"/>
</dbReference>
<dbReference type="GO" id="GO:0016903">
    <property type="term" value="F:oxidoreductase activity, acting on the aldehyde or oxo group of donors"/>
    <property type="evidence" value="ECO:0007669"/>
    <property type="project" value="InterPro"/>
</dbReference>
<dbReference type="SUPFAM" id="SSF53323">
    <property type="entry name" value="Pyruvate-ferredoxin oxidoreductase, PFOR, domain III"/>
    <property type="match status" value="1"/>
</dbReference>
<dbReference type="Gene3D" id="3.40.920.10">
    <property type="entry name" value="Pyruvate-ferredoxin oxidoreductase, PFOR, domain III"/>
    <property type="match status" value="1"/>
</dbReference>
<dbReference type="RefSeq" id="WP_004405871.1">
    <property type="nucleotide sequence ID" value="NZ_KB731317.1"/>
</dbReference>
<dbReference type="InterPro" id="IPR019752">
    <property type="entry name" value="Pyrv/ketoisovalerate_OxRed_cat"/>
</dbReference>
<keyword evidence="4" id="KW-1185">Reference proteome</keyword>
<name>M8CL17_THETY</name>
<protein>
    <submittedName>
        <fullName evidence="3">2-oxoacid:ferredoxin oxidoreductase, gamma subunit</fullName>
    </submittedName>
</protein>
<dbReference type="InterPro" id="IPR052554">
    <property type="entry name" value="2-oxoglutarate_synth_KorC"/>
</dbReference>
<evidence type="ECO:0000313" key="3">
    <source>
        <dbReference type="EMBL" id="EMT37905.1"/>
    </source>
</evidence>
<sequence>MDYSVLIGGKAGQGIDTTASLLAKILKRNGFYVFSNSDYMSRIRGGHNFIQIRFSNKPIYSHNSKVDIIFALNEETIEIHKSDLKNSGVIIADKEISIREKEVKDKVLPLPLMETAKQLKNLKVFPTVGLGAILRYFNRYFTALCRLEQSQHFLLV</sequence>
<dbReference type="InterPro" id="IPR002869">
    <property type="entry name" value="Pyrv_flavodox_OxRed_cen"/>
</dbReference>
<gene>
    <name evidence="3" type="ORF">TthWC1_2627</name>
</gene>
<organism evidence="3 4">
    <name type="scientific">Thermoanaerobacter thermohydrosulfuricus WC1</name>
    <dbReference type="NCBI Taxonomy" id="1198630"/>
    <lineage>
        <taxon>Bacteria</taxon>
        <taxon>Bacillati</taxon>
        <taxon>Bacillota</taxon>
        <taxon>Clostridia</taxon>
        <taxon>Thermoanaerobacterales</taxon>
        <taxon>Thermoanaerobacteraceae</taxon>
        <taxon>Thermoanaerobacter</taxon>
    </lineage>
</organism>
<evidence type="ECO:0000256" key="1">
    <source>
        <dbReference type="ARBA" id="ARBA00023002"/>
    </source>
</evidence>